<keyword evidence="3" id="KW-0963">Cytoplasm</keyword>
<dbReference type="SMART" id="SM00326">
    <property type="entry name" value="SH3"/>
    <property type="match status" value="1"/>
</dbReference>
<feature type="compositionally biased region" description="Polar residues" evidence="8">
    <location>
        <begin position="857"/>
        <end position="874"/>
    </location>
</feature>
<feature type="domain" description="SH3" evidence="9">
    <location>
        <begin position="1037"/>
        <end position="1101"/>
    </location>
</feature>
<dbReference type="InterPro" id="IPR031160">
    <property type="entry name" value="F_BAR_dom"/>
</dbReference>
<feature type="compositionally biased region" description="Low complexity" evidence="8">
    <location>
        <begin position="474"/>
        <end position="488"/>
    </location>
</feature>
<feature type="compositionally biased region" description="Pro residues" evidence="8">
    <location>
        <begin position="404"/>
        <end position="413"/>
    </location>
</feature>
<feature type="region of interest" description="Disordered" evidence="8">
    <location>
        <begin position="918"/>
        <end position="1032"/>
    </location>
</feature>
<dbReference type="Gene3D" id="1.20.1270.60">
    <property type="entry name" value="Arfaptin homology (AH) domain/BAR domain"/>
    <property type="match status" value="1"/>
</dbReference>
<feature type="compositionally biased region" description="Polar residues" evidence="8">
    <location>
        <begin position="779"/>
        <end position="793"/>
    </location>
</feature>
<evidence type="ECO:0000256" key="8">
    <source>
        <dbReference type="SAM" id="MobiDB-lite"/>
    </source>
</evidence>
<feature type="compositionally biased region" description="Low complexity" evidence="8">
    <location>
        <begin position="1013"/>
        <end position="1030"/>
    </location>
</feature>
<dbReference type="PROSITE" id="PS50002">
    <property type="entry name" value="SH3"/>
    <property type="match status" value="1"/>
</dbReference>
<feature type="compositionally biased region" description="Low complexity" evidence="8">
    <location>
        <begin position="961"/>
        <end position="973"/>
    </location>
</feature>
<feature type="compositionally biased region" description="Low complexity" evidence="8">
    <location>
        <begin position="875"/>
        <end position="905"/>
    </location>
</feature>
<feature type="region of interest" description="Disordered" evidence="8">
    <location>
        <begin position="855"/>
        <end position="906"/>
    </location>
</feature>
<feature type="compositionally biased region" description="Low complexity" evidence="8">
    <location>
        <begin position="918"/>
        <end position="939"/>
    </location>
</feature>
<dbReference type="SUPFAM" id="SSF103657">
    <property type="entry name" value="BAR/IMD domain-like"/>
    <property type="match status" value="1"/>
</dbReference>
<evidence type="ECO:0000256" key="2">
    <source>
        <dbReference type="ARBA" id="ARBA00022443"/>
    </source>
</evidence>
<dbReference type="EMBL" id="HG529494">
    <property type="protein sequence ID" value="CDI51114.1"/>
    <property type="molecule type" value="Genomic_DNA"/>
</dbReference>
<feature type="compositionally biased region" description="Low complexity" evidence="8">
    <location>
        <begin position="435"/>
        <end position="459"/>
    </location>
</feature>
<feature type="region of interest" description="Disordered" evidence="8">
    <location>
        <begin position="350"/>
        <end position="551"/>
    </location>
</feature>
<dbReference type="GO" id="GO:0051301">
    <property type="term" value="P:cell division"/>
    <property type="evidence" value="ECO:0007669"/>
    <property type="project" value="UniProtKB-KW"/>
</dbReference>
<dbReference type="InterPro" id="IPR027267">
    <property type="entry name" value="AH/BAR_dom_sf"/>
</dbReference>
<reference evidence="11" key="1">
    <citation type="journal article" date="2014" name="Genome Biol. Evol.">
        <title>Gene Loss Rather Than Gene Gain Is Associated with a Host Jump from Monocots to Dicots in the Smut Fungus Melanopsichium pennsylvanicum.</title>
        <authorList>
            <person name="Sharma R."/>
            <person name="Mishra B."/>
            <person name="Runge F."/>
            <person name="Thines M."/>
        </authorList>
    </citation>
    <scope>NUCLEOTIDE SEQUENCE</scope>
    <source>
        <strain evidence="11">4</strain>
    </source>
</reference>
<dbReference type="SMART" id="SM00055">
    <property type="entry name" value="FCH"/>
    <property type="match status" value="1"/>
</dbReference>
<dbReference type="GO" id="GO:0009898">
    <property type="term" value="C:cytoplasmic side of plasma membrane"/>
    <property type="evidence" value="ECO:0007669"/>
    <property type="project" value="TreeGrafter"/>
</dbReference>
<proteinExistence type="predicted"/>
<protein>
    <submittedName>
        <fullName evidence="11">Related to Cell division control protein 15</fullName>
    </submittedName>
</protein>
<keyword evidence="4" id="KW-0597">Phosphoprotein</keyword>
<keyword evidence="7" id="KW-0175">Coiled coil</keyword>
<feature type="compositionally biased region" description="Low complexity" evidence="8">
    <location>
        <begin position="987"/>
        <end position="1001"/>
    </location>
</feature>
<organism evidence="11">
    <name type="scientific">Melanopsichium pennsylvanicum 4</name>
    <dbReference type="NCBI Taxonomy" id="1398559"/>
    <lineage>
        <taxon>Eukaryota</taxon>
        <taxon>Fungi</taxon>
        <taxon>Dikarya</taxon>
        <taxon>Basidiomycota</taxon>
        <taxon>Ustilaginomycotina</taxon>
        <taxon>Ustilaginomycetes</taxon>
        <taxon>Ustilaginales</taxon>
        <taxon>Ustilaginaceae</taxon>
        <taxon>Melanopsichium</taxon>
    </lineage>
</organism>
<sequence length="1101" mass="119375">MSPHRRSSSAGSAHSSRSRAEFASATMGPDGGEAGRRIAAEDEYIRRELTQTTSFCNAFWGQNDAGFEAISARMKASQRTLDELKYLYKERADIEADYAKRLAKLSRLALGHSETGALKAAFDVVKIELDTTSRTHSDLATMIKKDLEAAVTDFANRSWNTRKAAQANIEKLHKHKQTQENYVNKSREKYEQDCIKINGYTAQSSLVQGKDFDKVVYKLDKAQATVSQNDKDYQNFVRALKDTTVKWNAEWKAYLDQCQDQEEERLDFTKSNLWNFANAVSAVCVADDESCERIRVSLENVDTPRDVQLFIQCYGTGSLIPASPDYINYAKGHAPPARPPYHTAKFQRNTTRPTQLPVSQPPQQLLPGQQQQSPSHESPQPVSPQPPQPQSVVPPRNAHCQDKPVPPQPPQAPEPAQRPYESEYQQPPPTQPLNTATPSSAPPVSSSPVSTSAAPITSPQRRMSTKAFLARTCSLSQSKSPKTSQSSSRPAPVAPLGNGAPTNRPVPAASASTDDDDPIAKALASLRMRPGGKSPGPGQRESLSAESQLPPLFAQPGQIIQKMPPQHRAHSPSPSMAGNMPQRARSPSAAFMQAPQRAASPLPVEEVVGQYGQSFPGERKSLSRQNSVASRASGDVQKSPSKQPQQQQAEQGFAGVGARGRSPSPQPWGRTTQQQQHAVQSPKVPAPTNVDQPRTGTLSRRQSQIPPRSTTPLGIALDATGSVTHDQMAVDYMRRAGSVPPQQQQQPAAVVQQQQPARPPSVVHASYGQQGPPHHQAHPSVSSLYSSVPQVQNPYHGYQAAPPATDARQSYHGHAASPSVYSTVGTAAPPQQPQYGGYAGSSYGQAPQPVVAAGHMTQPSQQYAGSPTPGQQGSYPGAQPALGQQAYYAQPPPQQQAAGQYPAAQETPASAYMHDYLQQQQQGQPVHPNGVGGHVHQPGSASVVVAPHQQHYQQPPPPAQIQPQQQQQQQQQQTWGRATSPAPPPAITTSAATAQQPQTQTQPPPQPQPQPPMAQQQQQQPPAGHAPTGQYSDNGQPILFYVKALYDYQATNPDEFSFTLGDIIAVTHTEADGWWQGELLDEARRRHGANTFPSNFVALLM</sequence>
<keyword evidence="11" id="KW-0131">Cell cycle</keyword>
<feature type="compositionally biased region" description="Pro residues" evidence="8">
    <location>
        <begin position="1002"/>
        <end position="1012"/>
    </location>
</feature>
<name>A0A077R2B6_9BASI</name>
<evidence type="ECO:0000313" key="11">
    <source>
        <dbReference type="EMBL" id="CDI51114.1"/>
    </source>
</evidence>
<evidence type="ECO:0000256" key="4">
    <source>
        <dbReference type="ARBA" id="ARBA00022553"/>
    </source>
</evidence>
<feature type="compositionally biased region" description="Low complexity" evidence="8">
    <location>
        <begin position="637"/>
        <end position="648"/>
    </location>
</feature>
<dbReference type="InterPro" id="IPR001060">
    <property type="entry name" value="FCH_dom"/>
</dbReference>
<dbReference type="AlphaFoldDB" id="A0A077R2B6"/>
<evidence type="ECO:0000259" key="10">
    <source>
        <dbReference type="PROSITE" id="PS51741"/>
    </source>
</evidence>
<dbReference type="GO" id="GO:0030036">
    <property type="term" value="P:actin cytoskeleton organization"/>
    <property type="evidence" value="ECO:0007669"/>
    <property type="project" value="UniProtKB-ARBA"/>
</dbReference>
<feature type="compositionally biased region" description="Polar residues" evidence="8">
    <location>
        <begin position="689"/>
        <end position="712"/>
    </location>
</feature>
<dbReference type="FunFam" id="2.30.30.40:FF:000312">
    <property type="entry name" value="Related to Cell division control protein 15"/>
    <property type="match status" value="1"/>
</dbReference>
<dbReference type="CDD" id="cd00174">
    <property type="entry name" value="SH3"/>
    <property type="match status" value="1"/>
</dbReference>
<evidence type="ECO:0000256" key="3">
    <source>
        <dbReference type="ARBA" id="ARBA00022490"/>
    </source>
</evidence>
<dbReference type="PRINTS" id="PR00452">
    <property type="entry name" value="SH3DOMAIN"/>
</dbReference>
<keyword evidence="5" id="KW-0206">Cytoskeleton</keyword>
<accession>A0A077R2B6</accession>
<dbReference type="GO" id="GO:0120104">
    <property type="term" value="C:mitotic actomyosin contractile ring, proximal layer"/>
    <property type="evidence" value="ECO:0007669"/>
    <property type="project" value="TreeGrafter"/>
</dbReference>
<feature type="region of interest" description="Disordered" evidence="8">
    <location>
        <begin position="1"/>
        <end position="34"/>
    </location>
</feature>
<feature type="compositionally biased region" description="Polar residues" evidence="8">
    <location>
        <begin position="669"/>
        <end position="679"/>
    </location>
</feature>
<dbReference type="PROSITE" id="PS51741">
    <property type="entry name" value="F_BAR"/>
    <property type="match status" value="1"/>
</dbReference>
<dbReference type="GO" id="GO:0005543">
    <property type="term" value="F:phospholipid binding"/>
    <property type="evidence" value="ECO:0007669"/>
    <property type="project" value="TreeGrafter"/>
</dbReference>
<keyword evidence="11" id="KW-0132">Cell division</keyword>
<keyword evidence="2 6" id="KW-0728">SH3 domain</keyword>
<feature type="domain" description="F-BAR" evidence="10">
    <location>
        <begin position="53"/>
        <end position="306"/>
    </location>
</feature>
<dbReference type="Pfam" id="PF00018">
    <property type="entry name" value="SH3_1"/>
    <property type="match status" value="1"/>
</dbReference>
<dbReference type="SUPFAM" id="SSF50044">
    <property type="entry name" value="SH3-domain"/>
    <property type="match status" value="1"/>
</dbReference>
<comment type="subcellular location">
    <subcellularLocation>
        <location evidence="1">Cytoplasm</location>
        <location evidence="1">Cytoskeleton</location>
    </subcellularLocation>
</comment>
<evidence type="ECO:0000256" key="5">
    <source>
        <dbReference type="ARBA" id="ARBA00023212"/>
    </source>
</evidence>
<feature type="compositionally biased region" description="Low complexity" evidence="8">
    <location>
        <begin position="353"/>
        <end position="380"/>
    </location>
</feature>
<dbReference type="Pfam" id="PF00611">
    <property type="entry name" value="FCH"/>
    <property type="match status" value="1"/>
</dbReference>
<feature type="region of interest" description="Disordered" evidence="8">
    <location>
        <begin position="563"/>
        <end position="841"/>
    </location>
</feature>
<dbReference type="InterPro" id="IPR001452">
    <property type="entry name" value="SH3_domain"/>
</dbReference>
<dbReference type="PANTHER" id="PTHR23065:SF7">
    <property type="entry name" value="NOSTRIN, ISOFORM H"/>
    <property type="match status" value="1"/>
</dbReference>
<dbReference type="Gene3D" id="2.30.30.40">
    <property type="entry name" value="SH3 Domains"/>
    <property type="match status" value="1"/>
</dbReference>
<dbReference type="InterPro" id="IPR036028">
    <property type="entry name" value="SH3-like_dom_sf"/>
</dbReference>
<feature type="compositionally biased region" description="Low complexity" evidence="8">
    <location>
        <begin position="827"/>
        <end position="841"/>
    </location>
</feature>
<feature type="compositionally biased region" description="Low complexity" evidence="8">
    <location>
        <begin position="739"/>
        <end position="756"/>
    </location>
</feature>
<dbReference type="CDD" id="cd07651">
    <property type="entry name" value="F-BAR_PombeCdc15_like"/>
    <property type="match status" value="1"/>
</dbReference>
<evidence type="ECO:0000259" key="9">
    <source>
        <dbReference type="PROSITE" id="PS50002"/>
    </source>
</evidence>
<dbReference type="PANTHER" id="PTHR23065">
    <property type="entry name" value="PROLINE-SERINE-THREONINE PHOSPHATASE INTERACTING PROTEIN 1"/>
    <property type="match status" value="1"/>
</dbReference>
<evidence type="ECO:0000256" key="6">
    <source>
        <dbReference type="PROSITE-ProRule" id="PRU00192"/>
    </source>
</evidence>
<dbReference type="FunFam" id="1.20.1270.60:FF:000045">
    <property type="entry name" value="Cell division control protein"/>
    <property type="match status" value="1"/>
</dbReference>
<evidence type="ECO:0000256" key="1">
    <source>
        <dbReference type="ARBA" id="ARBA00004245"/>
    </source>
</evidence>
<evidence type="ECO:0000256" key="7">
    <source>
        <dbReference type="PROSITE-ProRule" id="PRU01077"/>
    </source>
</evidence>